<evidence type="ECO:0000259" key="2">
    <source>
        <dbReference type="Pfam" id="PF25545"/>
    </source>
</evidence>
<name>A0A1W5DAL2_9LECA</name>
<feature type="region of interest" description="Disordered" evidence="1">
    <location>
        <begin position="523"/>
        <end position="575"/>
    </location>
</feature>
<evidence type="ECO:0000313" key="3">
    <source>
        <dbReference type="EMBL" id="SLM39972.1"/>
    </source>
</evidence>
<dbReference type="EMBL" id="FWEW01003604">
    <property type="protein sequence ID" value="SLM39972.1"/>
    <property type="molecule type" value="Genomic_DNA"/>
</dbReference>
<evidence type="ECO:0000313" key="4">
    <source>
        <dbReference type="Proteomes" id="UP000192927"/>
    </source>
</evidence>
<keyword evidence="4" id="KW-1185">Reference proteome</keyword>
<protein>
    <recommendedName>
        <fullName evidence="2">DUF7924 domain-containing protein</fullName>
    </recommendedName>
</protein>
<feature type="region of interest" description="Disordered" evidence="1">
    <location>
        <begin position="213"/>
        <end position="245"/>
    </location>
</feature>
<organism evidence="3 4">
    <name type="scientific">Lasallia pustulata</name>
    <dbReference type="NCBI Taxonomy" id="136370"/>
    <lineage>
        <taxon>Eukaryota</taxon>
        <taxon>Fungi</taxon>
        <taxon>Dikarya</taxon>
        <taxon>Ascomycota</taxon>
        <taxon>Pezizomycotina</taxon>
        <taxon>Lecanoromycetes</taxon>
        <taxon>OSLEUM clade</taxon>
        <taxon>Umbilicariomycetidae</taxon>
        <taxon>Umbilicariales</taxon>
        <taxon>Umbilicariaceae</taxon>
        <taxon>Lasallia</taxon>
    </lineage>
</organism>
<dbReference type="PANTHER" id="PTHR42470:SF1">
    <property type="entry name" value="VAST DOMAIN-CONTAINING PROTEIN"/>
    <property type="match status" value="1"/>
</dbReference>
<feature type="compositionally biased region" description="Polar residues" evidence="1">
    <location>
        <begin position="562"/>
        <end position="575"/>
    </location>
</feature>
<sequence>MNRPSPRICKRRAPQRQQPDSQRTSSGPLRRRSSRLQSKHLAVCHEPQGLSEQRPVAPKTLEPIGAVLYTSLPTSNSLEASVPGPSREHLKDTFKRARLTRTNSQQPRIEDEEAVQVTKSIQQPNPLPLQRPYASFLEDSVDQLPSSPTLKRYRPEAVDTFVTQWVESISESESYRKRYCRSDSLLTHSDGDLIPRRLTKSAPNMAYRQDADRFTVPPTPAQSVGTFDATSSAGGSGRSSGRSLVDDPYYRDMNLVSNNIYMRSSGEQYPEHIASLVDHIRKDRDSPGPSSDQVWQDMGLERLEMGTAEPAVENYFKANIFPDPESSDSLYRIDKTPMAKHAVPDIGSKLKVSTPWPDMLYGYNRLGAFPQQQSHLISMGTEIVANSQGLILPFFVIEFKADGPGASRSLWVATNQCLGGSASCVNIAERLNRQLRQCDNQEIEPIDSAAFSIAMNGTEARHYISWKHNELDYYVRKVDSFLLQKDRDYIDFRKHMLNIIDWGKGKRLKQIRDSLDILVEENRKTASQQAKSRPPPTDDSANSKSYKRKNSRKGKTFDHSSDAIQDSQSSHYQSN</sequence>
<dbReference type="Pfam" id="PF25545">
    <property type="entry name" value="DUF7924"/>
    <property type="match status" value="1"/>
</dbReference>
<feature type="region of interest" description="Disordered" evidence="1">
    <location>
        <begin position="1"/>
        <end position="37"/>
    </location>
</feature>
<dbReference type="AlphaFoldDB" id="A0A1W5DAL2"/>
<dbReference type="Proteomes" id="UP000192927">
    <property type="component" value="Unassembled WGS sequence"/>
</dbReference>
<dbReference type="InterPro" id="IPR057684">
    <property type="entry name" value="DUF7924"/>
</dbReference>
<proteinExistence type="predicted"/>
<dbReference type="PANTHER" id="PTHR42470">
    <property type="entry name" value="VAST DOMAIN-CONTAINING PROTEIN"/>
    <property type="match status" value="1"/>
</dbReference>
<feature type="compositionally biased region" description="Basic residues" evidence="1">
    <location>
        <begin position="545"/>
        <end position="554"/>
    </location>
</feature>
<feature type="domain" description="DUF7924" evidence="2">
    <location>
        <begin position="348"/>
        <end position="514"/>
    </location>
</feature>
<accession>A0A1W5DAL2</accession>
<feature type="compositionally biased region" description="Polar residues" evidence="1">
    <location>
        <begin position="221"/>
        <end position="230"/>
    </location>
</feature>
<evidence type="ECO:0000256" key="1">
    <source>
        <dbReference type="SAM" id="MobiDB-lite"/>
    </source>
</evidence>
<reference evidence="4" key="1">
    <citation type="submission" date="2017-03" db="EMBL/GenBank/DDBJ databases">
        <authorList>
            <person name="Sharma R."/>
            <person name="Thines M."/>
        </authorList>
    </citation>
    <scope>NUCLEOTIDE SEQUENCE [LARGE SCALE GENOMIC DNA]</scope>
</reference>